<reference evidence="2" key="1">
    <citation type="journal article" date="2014" name="Int. J. Syst. Evol. Microbiol.">
        <title>Complete genome sequence of Corynebacterium casei LMG S-19264T (=DSM 44701T), isolated from a smear-ripened cheese.</title>
        <authorList>
            <consortium name="US DOE Joint Genome Institute (JGI-PGF)"/>
            <person name="Walter F."/>
            <person name="Albersmeier A."/>
            <person name="Kalinowski J."/>
            <person name="Ruckert C."/>
        </authorList>
    </citation>
    <scope>NUCLEOTIDE SEQUENCE</scope>
    <source>
        <strain evidence="2">CGMCC 4.7430</strain>
    </source>
</reference>
<dbReference type="EMBL" id="BMNK01000007">
    <property type="protein sequence ID" value="GGP09372.1"/>
    <property type="molecule type" value="Genomic_DNA"/>
</dbReference>
<name>A0A918A7R2_9ACTN</name>
<dbReference type="Proteomes" id="UP000660745">
    <property type="component" value="Unassembled WGS sequence"/>
</dbReference>
<feature type="region of interest" description="Disordered" evidence="1">
    <location>
        <begin position="1"/>
        <end position="52"/>
    </location>
</feature>
<keyword evidence="3" id="KW-1185">Reference proteome</keyword>
<evidence type="ECO:0000313" key="3">
    <source>
        <dbReference type="Proteomes" id="UP000660745"/>
    </source>
</evidence>
<proteinExistence type="predicted"/>
<protein>
    <submittedName>
        <fullName evidence="2">Uncharacterized protein</fullName>
    </submittedName>
</protein>
<accession>A0A918A7R2</accession>
<evidence type="ECO:0000256" key="1">
    <source>
        <dbReference type="SAM" id="MobiDB-lite"/>
    </source>
</evidence>
<evidence type="ECO:0000313" key="2">
    <source>
        <dbReference type="EMBL" id="GGP09372.1"/>
    </source>
</evidence>
<comment type="caution">
    <text evidence="2">The sequence shown here is derived from an EMBL/GenBank/DDBJ whole genome shotgun (WGS) entry which is preliminary data.</text>
</comment>
<dbReference type="AlphaFoldDB" id="A0A918A7R2"/>
<organism evidence="2 3">
    <name type="scientific">Nonomuraea glycinis</name>
    <dbReference type="NCBI Taxonomy" id="2047744"/>
    <lineage>
        <taxon>Bacteria</taxon>
        <taxon>Bacillati</taxon>
        <taxon>Actinomycetota</taxon>
        <taxon>Actinomycetes</taxon>
        <taxon>Streptosporangiales</taxon>
        <taxon>Streptosporangiaceae</taxon>
        <taxon>Nonomuraea</taxon>
    </lineage>
</organism>
<sequence length="52" mass="5367">MNVCNEAMSHRSQPEDSGAVREADTPMSPGAVGRVAAPQSLVEAARGKDGDL</sequence>
<reference evidence="2" key="2">
    <citation type="submission" date="2020-09" db="EMBL/GenBank/DDBJ databases">
        <authorList>
            <person name="Sun Q."/>
            <person name="Zhou Y."/>
        </authorList>
    </citation>
    <scope>NUCLEOTIDE SEQUENCE</scope>
    <source>
        <strain evidence="2">CGMCC 4.7430</strain>
    </source>
</reference>
<feature type="compositionally biased region" description="Basic and acidic residues" evidence="1">
    <location>
        <begin position="8"/>
        <end position="24"/>
    </location>
</feature>
<gene>
    <name evidence="2" type="ORF">GCM10012278_44800</name>
</gene>